<dbReference type="AlphaFoldDB" id="A0A1G1Z0M7"/>
<dbReference type="EMBL" id="MHIU01000007">
    <property type="protein sequence ID" value="OGY58084.1"/>
    <property type="molecule type" value="Genomic_DNA"/>
</dbReference>
<evidence type="ECO:0000256" key="1">
    <source>
        <dbReference type="SAM" id="Phobius"/>
    </source>
</evidence>
<accession>A0A1G1Z0M7</accession>
<reference evidence="2 3" key="1">
    <citation type="journal article" date="2016" name="Nat. Commun.">
        <title>Thousands of microbial genomes shed light on interconnected biogeochemical processes in an aquifer system.</title>
        <authorList>
            <person name="Anantharaman K."/>
            <person name="Brown C.T."/>
            <person name="Hug L.A."/>
            <person name="Sharon I."/>
            <person name="Castelle C.J."/>
            <person name="Probst A.J."/>
            <person name="Thomas B.C."/>
            <person name="Singh A."/>
            <person name="Wilkins M.J."/>
            <person name="Karaoz U."/>
            <person name="Brodie E.L."/>
            <person name="Williams K.H."/>
            <person name="Hubbard S.S."/>
            <person name="Banfield J.F."/>
        </authorList>
    </citation>
    <scope>NUCLEOTIDE SEQUENCE [LARGE SCALE GENOMIC DNA]</scope>
</reference>
<evidence type="ECO:0000313" key="3">
    <source>
        <dbReference type="Proteomes" id="UP000178651"/>
    </source>
</evidence>
<organism evidence="2 3">
    <name type="scientific">Candidatus Colwellbacteria bacterium RIFCSPHIGHO2_02_FULL_43_15</name>
    <dbReference type="NCBI Taxonomy" id="1797686"/>
    <lineage>
        <taxon>Bacteria</taxon>
        <taxon>Candidatus Colwelliibacteriota</taxon>
    </lineage>
</organism>
<comment type="caution">
    <text evidence="2">The sequence shown here is derived from an EMBL/GenBank/DDBJ whole genome shotgun (WGS) entry which is preliminary data.</text>
</comment>
<proteinExistence type="predicted"/>
<sequence>MKLKHIFSNFGRLISPMPEIGGLEITDSAIHFLKIKKDSLQRASLRLPPGIIEGGKVKDGQVANLTSALKQVHAQISADAKRVVNVVLSLPDSNTYIQSFNVPKVAETGLAEAAELNLRMISPIPIEASYYGWQKVGETETGGGSLEILGAFMPSANIDQIVTALHGAGFGIAAVEFAALSLVRHLRYLKAISNTSAYLVIHLIPEGLDFVVIKNNNLYFNYFYQWNLIQADNRSISLENLKDAVQSETAKVLNFYLGHWGSQIKNIIVVAPVLKEEIKAFIGEKFSSIQLETLDTKDVSVVTGAVLRGKISRADDTDISLTSESAANIFEQEQALRFTSIWRNVLFAVGGFILIIFAITDIYLTKAADNLTKDIDPTNTNQSGIQEVIRLEDKAKDFNRLVGFVSQARNSSQKFSPLLYYLDQLALDRVSFDRIYLQSLLRPVVVSGTAPSENTIVDFKRKLEAQPQLDEVELPLSSIIARSNGQLGFDISFLIKSLSFPAQIPAEEIKAQDDKKQDETTVSQELVNVSEALKVEKPAVQGPLIVFGKLNFKSISEPVTLEVTALDEDTAYLFRDKLNQSSHFKDVEIITGFSKLSDGRVKFQIRFTVIL</sequence>
<feature type="transmembrane region" description="Helical" evidence="1">
    <location>
        <begin position="345"/>
        <end position="364"/>
    </location>
</feature>
<dbReference type="Gene3D" id="3.30.420.40">
    <property type="match status" value="2"/>
</dbReference>
<dbReference type="Proteomes" id="UP000178651">
    <property type="component" value="Unassembled WGS sequence"/>
</dbReference>
<keyword evidence="1" id="KW-1133">Transmembrane helix</keyword>
<keyword evidence="1" id="KW-0812">Transmembrane</keyword>
<evidence type="ECO:0008006" key="4">
    <source>
        <dbReference type="Google" id="ProtNLM"/>
    </source>
</evidence>
<dbReference type="Gene3D" id="3.30.1490.300">
    <property type="match status" value="1"/>
</dbReference>
<gene>
    <name evidence="2" type="ORF">A3D47_02120</name>
</gene>
<evidence type="ECO:0000313" key="2">
    <source>
        <dbReference type="EMBL" id="OGY58084.1"/>
    </source>
</evidence>
<name>A0A1G1Z0M7_9BACT</name>
<keyword evidence="1" id="KW-0472">Membrane</keyword>
<protein>
    <recommendedName>
        <fullName evidence="4">SHS2 domain-containing protein</fullName>
    </recommendedName>
</protein>